<sequence>MTVCSRCRTLFKHNSLLLPLLGPLPPWCWSGGLNTKFLRLRQLVVWYSLPSSAVTTSGGPPSHPPLLPSSAILTSPKPPPEAEEDVATISPLILRTFCKH</sequence>
<reference evidence="4" key="1">
    <citation type="journal article" date="2011" name="Nat. Biotechnol.">
        <title>The genomic sequence of the Chinese hamster ovary (CHO)-K1 cell line.</title>
        <authorList>
            <person name="Xu X."/>
            <person name="Nagarajan H."/>
            <person name="Lewis N.E."/>
            <person name="Pan S."/>
            <person name="Cai Z."/>
            <person name="Liu X."/>
            <person name="Chen W."/>
            <person name="Xie M."/>
            <person name="Wang W."/>
            <person name="Hammond S."/>
            <person name="Andersen M.R."/>
            <person name="Neff N."/>
            <person name="Passarelli B."/>
            <person name="Koh W."/>
            <person name="Fan H.C."/>
            <person name="Wang J."/>
            <person name="Gui Y."/>
            <person name="Lee K.H."/>
            <person name="Betenbaugh M.J."/>
            <person name="Quake S.R."/>
            <person name="Famili I."/>
            <person name="Palsson B.O."/>
            <person name="Wang J."/>
        </authorList>
    </citation>
    <scope>NUCLEOTIDE SEQUENCE [LARGE SCALE GENOMIC DNA]</scope>
    <source>
        <strain evidence="4">CHO K1 cell line</strain>
    </source>
</reference>
<dbReference type="EMBL" id="JH001030">
    <property type="protein sequence ID" value="EGW09396.1"/>
    <property type="molecule type" value="Genomic_DNA"/>
</dbReference>
<protein>
    <submittedName>
        <fullName evidence="3">Uncharacterized protein</fullName>
    </submittedName>
</protein>
<dbReference type="Proteomes" id="UP000001075">
    <property type="component" value="Unassembled WGS sequence"/>
</dbReference>
<evidence type="ECO:0000313" key="3">
    <source>
        <dbReference type="EMBL" id="EGW09396.1"/>
    </source>
</evidence>
<organism evidence="3 4">
    <name type="scientific">Cricetulus griseus</name>
    <name type="common">Chinese hamster</name>
    <name type="synonym">Cricetulus barabensis griseus</name>
    <dbReference type="NCBI Taxonomy" id="10029"/>
    <lineage>
        <taxon>Eukaryota</taxon>
        <taxon>Metazoa</taxon>
        <taxon>Chordata</taxon>
        <taxon>Craniata</taxon>
        <taxon>Vertebrata</taxon>
        <taxon>Euteleostomi</taxon>
        <taxon>Mammalia</taxon>
        <taxon>Eutheria</taxon>
        <taxon>Euarchontoglires</taxon>
        <taxon>Glires</taxon>
        <taxon>Rodentia</taxon>
        <taxon>Myomorpha</taxon>
        <taxon>Muroidea</taxon>
        <taxon>Cricetidae</taxon>
        <taxon>Cricetinae</taxon>
        <taxon>Cricetulus</taxon>
    </lineage>
</organism>
<proteinExistence type="predicted"/>
<evidence type="ECO:0000313" key="4">
    <source>
        <dbReference type="Proteomes" id="UP000001075"/>
    </source>
</evidence>
<dbReference type="AlphaFoldDB" id="G3I0S7"/>
<name>G3I0S7_CRIGR</name>
<keyword evidence="2" id="KW-0732">Signal</keyword>
<accession>G3I0S7</accession>
<evidence type="ECO:0000256" key="2">
    <source>
        <dbReference type="SAM" id="SignalP"/>
    </source>
</evidence>
<evidence type="ECO:0000256" key="1">
    <source>
        <dbReference type="SAM" id="MobiDB-lite"/>
    </source>
</evidence>
<feature type="region of interest" description="Disordered" evidence="1">
    <location>
        <begin position="52"/>
        <end position="84"/>
    </location>
</feature>
<gene>
    <name evidence="3" type="ORF">I79_016966</name>
</gene>
<feature type="signal peptide" evidence="2">
    <location>
        <begin position="1"/>
        <end position="30"/>
    </location>
</feature>
<feature type="chain" id="PRO_5003445091" evidence="2">
    <location>
        <begin position="31"/>
        <end position="100"/>
    </location>
</feature>
<dbReference type="InParanoid" id="G3I0S7"/>